<proteinExistence type="predicted"/>
<evidence type="ECO:0000256" key="1">
    <source>
        <dbReference type="SAM" id="MobiDB-lite"/>
    </source>
</evidence>
<protein>
    <recommendedName>
        <fullName evidence="4">C2H2-type domain-containing protein</fullName>
    </recommendedName>
</protein>
<feature type="region of interest" description="Disordered" evidence="1">
    <location>
        <begin position="397"/>
        <end position="448"/>
    </location>
</feature>
<evidence type="ECO:0000313" key="2">
    <source>
        <dbReference type="EMBL" id="KAL3689231.1"/>
    </source>
</evidence>
<dbReference type="EMBL" id="JBJQOH010000004">
    <property type="protein sequence ID" value="KAL3689231.1"/>
    <property type="molecule type" value="Genomic_DNA"/>
</dbReference>
<dbReference type="Proteomes" id="UP001633002">
    <property type="component" value="Unassembled WGS sequence"/>
</dbReference>
<feature type="compositionally biased region" description="Acidic residues" evidence="1">
    <location>
        <begin position="397"/>
        <end position="407"/>
    </location>
</feature>
<evidence type="ECO:0000313" key="3">
    <source>
        <dbReference type="Proteomes" id="UP001633002"/>
    </source>
</evidence>
<gene>
    <name evidence="2" type="ORF">R1sor_015540</name>
</gene>
<feature type="compositionally biased region" description="Basic residues" evidence="1">
    <location>
        <begin position="437"/>
        <end position="448"/>
    </location>
</feature>
<dbReference type="AlphaFoldDB" id="A0ABD3HGP8"/>
<comment type="caution">
    <text evidence="2">The sequence shown here is derived from an EMBL/GenBank/DDBJ whole genome shotgun (WGS) entry which is preliminary data.</text>
</comment>
<feature type="region of interest" description="Disordered" evidence="1">
    <location>
        <begin position="333"/>
        <end position="356"/>
    </location>
</feature>
<name>A0ABD3HGP8_9MARC</name>
<reference evidence="2 3" key="1">
    <citation type="submission" date="2024-09" db="EMBL/GenBank/DDBJ databases">
        <title>Chromosome-scale assembly of Riccia sorocarpa.</title>
        <authorList>
            <person name="Paukszto L."/>
        </authorList>
    </citation>
    <scope>NUCLEOTIDE SEQUENCE [LARGE SCALE GENOMIC DNA]</scope>
    <source>
        <strain evidence="2">LP-2024</strain>
        <tissue evidence="2">Aerial parts of the thallus</tissue>
    </source>
</reference>
<evidence type="ECO:0008006" key="4">
    <source>
        <dbReference type="Google" id="ProtNLM"/>
    </source>
</evidence>
<feature type="compositionally biased region" description="Acidic residues" evidence="1">
    <location>
        <begin position="334"/>
        <end position="346"/>
    </location>
</feature>
<accession>A0ABD3HGP8</accession>
<sequence length="448" mass="50393">MAYIQLRDVFSALRGSSQSASKFTARVKVRIVEASGRVDGKFWYTACAFKVRERGADAERTCSRRLPLRDGTPSRGHICGSAGEILQWHFYIKVGDESVSGYELEDLPECLVFQAGQALMQCEPAAIVGLQAEEVSSLLCGWLRGSWVMMLEVIRSSSGPELKVVHAERLHIGMLMPRKGSRTDAGVVVPRPYYQKVDFDAWTYVRVYPTWDCDDRGWTREDCIKGHAQYYCTYPDCPMKNSRRGAVTSHLWTEHEIDAERQHIRKGGIKKWKAKSVPTPTLSKYEMMERANVMAWAHTDVGEIEPKTPVGADHNETEELPANVEAVNEHAVAEDDAAEEQMEPEEGGGGVQADDILNGNARHRYYRRLPPVIVVPPAPVRENFPVAPRHFVFVSDSESEDSAVEDESAVKKPVEVEDLPDEGQSSQAYGRRELPLRHRNPPVRFTPR</sequence>
<keyword evidence="3" id="KW-1185">Reference proteome</keyword>
<organism evidence="2 3">
    <name type="scientific">Riccia sorocarpa</name>
    <dbReference type="NCBI Taxonomy" id="122646"/>
    <lineage>
        <taxon>Eukaryota</taxon>
        <taxon>Viridiplantae</taxon>
        <taxon>Streptophyta</taxon>
        <taxon>Embryophyta</taxon>
        <taxon>Marchantiophyta</taxon>
        <taxon>Marchantiopsida</taxon>
        <taxon>Marchantiidae</taxon>
        <taxon>Marchantiales</taxon>
        <taxon>Ricciaceae</taxon>
        <taxon>Riccia</taxon>
    </lineage>
</organism>